<comment type="caution">
    <text evidence="2">The sequence shown here is derived from an EMBL/GenBank/DDBJ whole genome shotgun (WGS) entry which is preliminary data.</text>
</comment>
<evidence type="ECO:0000256" key="1">
    <source>
        <dbReference type="SAM" id="MobiDB-lite"/>
    </source>
</evidence>
<feature type="compositionally biased region" description="Low complexity" evidence="1">
    <location>
        <begin position="65"/>
        <end position="82"/>
    </location>
</feature>
<reference evidence="2 3" key="1">
    <citation type="journal article" date="2024" name="BMC Biol.">
        <title>Comparative genomics of Ascetosporea gives new insight into the evolutionary basis for animal parasitism in Rhizaria.</title>
        <authorList>
            <person name="Hiltunen Thoren M."/>
            <person name="Onut-Brannstrom I."/>
            <person name="Alfjorden A."/>
            <person name="Peckova H."/>
            <person name="Swords F."/>
            <person name="Hooper C."/>
            <person name="Holzer A.S."/>
            <person name="Bass D."/>
            <person name="Burki F."/>
        </authorList>
    </citation>
    <scope>NUCLEOTIDE SEQUENCE [LARGE SCALE GENOMIC DNA]</scope>
    <source>
        <strain evidence="2">20-A016</strain>
    </source>
</reference>
<proteinExistence type="predicted"/>
<sequence>MFIMFENDDAEIFNRNNDMVYDRTVDGWMSEELMKANAREQQWKTLANASAKKSKNSKKSKKSNNWKSSNNAKTANNPKPSNETSAYKPHSWICTGKHDEQIVERQEATIAFKPHLWMITANNAQTTKPKKNDAESQTDRDVQEMLESGYTDAHYQLNFDTDDEEEEEEDWEAESQVVDLDAGVTIRQRRDSMGEDWVTESDRTIEEFRLDMRTLDMRLRMRGIEPRYPQHPRSVKPLRLA</sequence>
<feature type="compositionally biased region" description="Basic residues" evidence="1">
    <location>
        <begin position="52"/>
        <end position="64"/>
    </location>
</feature>
<dbReference type="EMBL" id="JBDODL010002300">
    <property type="protein sequence ID" value="MES1922155.1"/>
    <property type="molecule type" value="Genomic_DNA"/>
</dbReference>
<keyword evidence="3" id="KW-1185">Reference proteome</keyword>
<protein>
    <submittedName>
        <fullName evidence="2">Uncharacterized protein</fullName>
    </submittedName>
</protein>
<feature type="region of interest" description="Disordered" evidence="1">
    <location>
        <begin position="47"/>
        <end position="89"/>
    </location>
</feature>
<dbReference type="Proteomes" id="UP001439008">
    <property type="component" value="Unassembled WGS sequence"/>
</dbReference>
<name>A0ABV2AR58_9EUKA</name>
<organism evidence="2 3">
    <name type="scientific">Bonamia ostreae</name>
    <dbReference type="NCBI Taxonomy" id="126728"/>
    <lineage>
        <taxon>Eukaryota</taxon>
        <taxon>Sar</taxon>
        <taxon>Rhizaria</taxon>
        <taxon>Endomyxa</taxon>
        <taxon>Ascetosporea</taxon>
        <taxon>Haplosporida</taxon>
        <taxon>Bonamia</taxon>
    </lineage>
</organism>
<accession>A0ABV2AR58</accession>
<evidence type="ECO:0000313" key="3">
    <source>
        <dbReference type="Proteomes" id="UP001439008"/>
    </source>
</evidence>
<gene>
    <name evidence="2" type="ORF">MHBO_003671</name>
</gene>
<evidence type="ECO:0000313" key="2">
    <source>
        <dbReference type="EMBL" id="MES1922155.1"/>
    </source>
</evidence>